<reference evidence="5" key="1">
    <citation type="submission" date="2020-12" db="EMBL/GenBank/DDBJ databases">
        <title>Clostridium thailandense sp. nov., a novel acetogenic bacterium isolated from peat land soil in Thailand.</title>
        <authorList>
            <person name="Chaikitkaew S."/>
            <person name="Birkeland N.K."/>
        </authorList>
    </citation>
    <scope>NUCLEOTIDE SEQUENCE</scope>
    <source>
        <strain evidence="5">DSM 17425</strain>
    </source>
</reference>
<dbReference type="InterPro" id="IPR050659">
    <property type="entry name" value="Peptidase_M24B"/>
</dbReference>
<dbReference type="PANTHER" id="PTHR46112">
    <property type="entry name" value="AMINOPEPTIDASE"/>
    <property type="match status" value="1"/>
</dbReference>
<keyword evidence="2" id="KW-0378">Hydrolase</keyword>
<dbReference type="Pfam" id="PF01321">
    <property type="entry name" value="Creatinase_N"/>
    <property type="match status" value="1"/>
</dbReference>
<feature type="domain" description="Creatinase N-terminal" evidence="4">
    <location>
        <begin position="5"/>
        <end position="131"/>
    </location>
</feature>
<dbReference type="EMBL" id="JAEEGB010000010">
    <property type="protein sequence ID" value="MBI6873053.1"/>
    <property type="molecule type" value="Genomic_DNA"/>
</dbReference>
<evidence type="ECO:0000313" key="6">
    <source>
        <dbReference type="Proteomes" id="UP000622687"/>
    </source>
</evidence>
<dbReference type="SUPFAM" id="SSF55920">
    <property type="entry name" value="Creatinase/aminopeptidase"/>
    <property type="match status" value="1"/>
</dbReference>
<dbReference type="Gene3D" id="3.90.230.10">
    <property type="entry name" value="Creatinase/methionine aminopeptidase superfamily"/>
    <property type="match status" value="1"/>
</dbReference>
<keyword evidence="5" id="KW-0645">Protease</keyword>
<evidence type="ECO:0000313" key="5">
    <source>
        <dbReference type="EMBL" id="MBI6873053.1"/>
    </source>
</evidence>
<name>A0A934HYF7_9CLOT</name>
<evidence type="ECO:0000259" key="4">
    <source>
        <dbReference type="Pfam" id="PF01321"/>
    </source>
</evidence>
<comment type="caution">
    <text evidence="5">The sequence shown here is derived from an EMBL/GenBank/DDBJ whole genome shotgun (WGS) entry which is preliminary data.</text>
</comment>
<dbReference type="AlphaFoldDB" id="A0A934HYF7"/>
<dbReference type="Proteomes" id="UP000622687">
    <property type="component" value="Unassembled WGS sequence"/>
</dbReference>
<dbReference type="Pfam" id="PF00557">
    <property type="entry name" value="Peptidase_M24"/>
    <property type="match status" value="1"/>
</dbReference>
<comment type="similarity">
    <text evidence="1">Belongs to the peptidase M24B family.</text>
</comment>
<dbReference type="PANTHER" id="PTHR46112:SF3">
    <property type="entry name" value="AMINOPEPTIDASE YPDF"/>
    <property type="match status" value="1"/>
</dbReference>
<dbReference type="Gene3D" id="3.40.350.10">
    <property type="entry name" value="Creatinase/prolidase N-terminal domain"/>
    <property type="match status" value="1"/>
</dbReference>
<dbReference type="SUPFAM" id="SSF53092">
    <property type="entry name" value="Creatinase/prolidase N-terminal domain"/>
    <property type="match status" value="1"/>
</dbReference>
<dbReference type="GO" id="GO:0004177">
    <property type="term" value="F:aminopeptidase activity"/>
    <property type="evidence" value="ECO:0007669"/>
    <property type="project" value="UniProtKB-KW"/>
</dbReference>
<dbReference type="InterPro" id="IPR029149">
    <property type="entry name" value="Creatin/AminoP/Spt16_N"/>
</dbReference>
<dbReference type="CDD" id="cd01092">
    <property type="entry name" value="APP-like"/>
    <property type="match status" value="1"/>
</dbReference>
<keyword evidence="5" id="KW-0031">Aminopeptidase</keyword>
<protein>
    <submittedName>
        <fullName evidence="5">Aminopeptidase P family protein</fullName>
    </submittedName>
</protein>
<organism evidence="5 6">
    <name type="scientific">Clostridium aciditolerans</name>
    <dbReference type="NCBI Taxonomy" id="339861"/>
    <lineage>
        <taxon>Bacteria</taxon>
        <taxon>Bacillati</taxon>
        <taxon>Bacillota</taxon>
        <taxon>Clostridia</taxon>
        <taxon>Eubacteriales</taxon>
        <taxon>Clostridiaceae</taxon>
        <taxon>Clostridium</taxon>
    </lineage>
</organism>
<evidence type="ECO:0000256" key="2">
    <source>
        <dbReference type="ARBA" id="ARBA00022801"/>
    </source>
</evidence>
<dbReference type="InterPro" id="IPR000994">
    <property type="entry name" value="Pept_M24"/>
</dbReference>
<keyword evidence="6" id="KW-1185">Reference proteome</keyword>
<dbReference type="InterPro" id="IPR036005">
    <property type="entry name" value="Creatinase/aminopeptidase-like"/>
</dbReference>
<evidence type="ECO:0000259" key="3">
    <source>
        <dbReference type="Pfam" id="PF00557"/>
    </source>
</evidence>
<sequence>MYKERMRKLRDAMSKKGLDAVLLIGDHNRNYLSGFTGNESFSVITTDKAFFITDSRFTEQAQQQVKDYELLEYSKNTTFADFLSELVNKNNIKKLGFEENIVSYGTYSLYKSKLNCELVPMEGIVEEIRVVKDESELVLMRKAAEIADKAFEHMLSFIKPGMTEREVGLELEFYMKKLGATDLSFPSIIASGVRSSLPHGEATDKVINNGEFLTLDFGCVYEGYCSDMTRTIVIGKPSEKMVEIYNIVLEAQEKALKGFKPGVPAIEVDKIARDHIKEKGYGEYFGHGLGHGVGREIHEAPTVGYRNDKPLPAGIVVTDEPGIYIPGFGGVRIEDILLVKENGIEIFSKSPKHLICIE</sequence>
<proteinExistence type="inferred from homology"/>
<gene>
    <name evidence="5" type="ORF">I6U51_10100</name>
</gene>
<accession>A0A934HYF7</accession>
<dbReference type="InterPro" id="IPR000587">
    <property type="entry name" value="Creatinase_N"/>
</dbReference>
<dbReference type="FunFam" id="3.90.230.10:FF:000014">
    <property type="entry name" value="Aminopeptidase P family protein"/>
    <property type="match status" value="1"/>
</dbReference>
<dbReference type="RefSeq" id="WP_211142524.1">
    <property type="nucleotide sequence ID" value="NZ_JAEEGB010000010.1"/>
</dbReference>
<feature type="domain" description="Peptidase M24" evidence="3">
    <location>
        <begin position="139"/>
        <end position="341"/>
    </location>
</feature>
<evidence type="ECO:0000256" key="1">
    <source>
        <dbReference type="ARBA" id="ARBA00008766"/>
    </source>
</evidence>